<evidence type="ECO:0000313" key="6">
    <source>
        <dbReference type="Proteomes" id="UP000585363"/>
    </source>
</evidence>
<dbReference type="InterPro" id="IPR002933">
    <property type="entry name" value="Peptidase_M20"/>
</dbReference>
<keyword evidence="3" id="KW-0378">Hydrolase</keyword>
<feature type="domain" description="Peptidase M20 dimerisation" evidence="4">
    <location>
        <begin position="203"/>
        <end position="354"/>
    </location>
</feature>
<dbReference type="Pfam" id="PF07687">
    <property type="entry name" value="M20_dimer"/>
    <property type="match status" value="1"/>
</dbReference>
<proteinExistence type="predicted"/>
<dbReference type="GO" id="GO:0008233">
    <property type="term" value="F:peptidase activity"/>
    <property type="evidence" value="ECO:0007669"/>
    <property type="project" value="UniProtKB-KW"/>
</dbReference>
<accession>A0A848MK23</accession>
<dbReference type="RefSeq" id="WP_169403754.1">
    <property type="nucleotide sequence ID" value="NZ_JAADJU010000007.1"/>
</dbReference>
<protein>
    <submittedName>
        <fullName evidence="5">M20 family metallopeptidase</fullName>
    </submittedName>
</protein>
<dbReference type="InterPro" id="IPR051458">
    <property type="entry name" value="Cyt/Met_Dipeptidase"/>
</dbReference>
<dbReference type="EMBL" id="JAADJU010000007">
    <property type="protein sequence ID" value="NMP28055.1"/>
    <property type="molecule type" value="Genomic_DNA"/>
</dbReference>
<keyword evidence="6" id="KW-1185">Reference proteome</keyword>
<organism evidence="5 6">
    <name type="scientific">Rouxiella aceris</name>
    <dbReference type="NCBI Taxonomy" id="2703884"/>
    <lineage>
        <taxon>Bacteria</taxon>
        <taxon>Pseudomonadati</taxon>
        <taxon>Pseudomonadota</taxon>
        <taxon>Gammaproteobacteria</taxon>
        <taxon>Enterobacterales</taxon>
        <taxon>Yersiniaceae</taxon>
        <taxon>Rouxiella</taxon>
    </lineage>
</organism>
<dbReference type="Gene3D" id="3.40.630.10">
    <property type="entry name" value="Zn peptidases"/>
    <property type="match status" value="1"/>
</dbReference>
<dbReference type="Proteomes" id="UP000585363">
    <property type="component" value="Unassembled WGS sequence"/>
</dbReference>
<dbReference type="GO" id="GO:0046872">
    <property type="term" value="F:metal ion binding"/>
    <property type="evidence" value="ECO:0007669"/>
    <property type="project" value="UniProtKB-KW"/>
</dbReference>
<gene>
    <name evidence="5" type="ORF">GW590_14430</name>
</gene>
<evidence type="ECO:0000256" key="3">
    <source>
        <dbReference type="ARBA" id="ARBA00022801"/>
    </source>
</evidence>
<dbReference type="InterPro" id="IPR011650">
    <property type="entry name" value="Peptidase_M20_dimer"/>
</dbReference>
<dbReference type="PANTHER" id="PTHR43270:SF12">
    <property type="entry name" value="SUCCINYL-DIAMINOPIMELATE DESUCCINYLASE"/>
    <property type="match status" value="1"/>
</dbReference>
<dbReference type="Pfam" id="PF01546">
    <property type="entry name" value="Peptidase_M20"/>
    <property type="match status" value="1"/>
</dbReference>
<dbReference type="NCBIfam" id="NF005478">
    <property type="entry name" value="PRK07079.1"/>
    <property type="match status" value="1"/>
</dbReference>
<reference evidence="5 6" key="1">
    <citation type="submission" date="2020-01" db="EMBL/GenBank/DDBJ databases">
        <authorList>
            <person name="Lee S.D."/>
        </authorList>
    </citation>
    <scope>NUCLEOTIDE SEQUENCE [LARGE SCALE GENOMIC DNA]</scope>
    <source>
        <strain evidence="5 6">SAP-1</strain>
    </source>
</reference>
<name>A0A848MK23_9GAMM</name>
<evidence type="ECO:0000313" key="5">
    <source>
        <dbReference type="EMBL" id="NMP28055.1"/>
    </source>
</evidence>
<dbReference type="SUPFAM" id="SSF53187">
    <property type="entry name" value="Zn-dependent exopeptidases"/>
    <property type="match status" value="1"/>
</dbReference>
<dbReference type="AlphaFoldDB" id="A0A848MK23"/>
<evidence type="ECO:0000256" key="1">
    <source>
        <dbReference type="ARBA" id="ARBA00022670"/>
    </source>
</evidence>
<comment type="caution">
    <text evidence="5">The sequence shown here is derived from an EMBL/GenBank/DDBJ whole genome shotgun (WGS) entry which is preliminary data.</text>
</comment>
<dbReference type="Gene3D" id="3.30.70.360">
    <property type="match status" value="1"/>
</dbReference>
<evidence type="ECO:0000256" key="2">
    <source>
        <dbReference type="ARBA" id="ARBA00022723"/>
    </source>
</evidence>
<dbReference type="PANTHER" id="PTHR43270">
    <property type="entry name" value="BETA-ALA-HIS DIPEPTIDASE"/>
    <property type="match status" value="1"/>
</dbReference>
<keyword evidence="2" id="KW-0479">Metal-binding</keyword>
<evidence type="ECO:0000259" key="4">
    <source>
        <dbReference type="Pfam" id="PF07687"/>
    </source>
</evidence>
<sequence length="479" mass="52066">MTVEKALKQAMNWFDSGEFKTVLARRIALATESQSNQRDEVLSGYFEQEINPALLAMGFTVQQLDNPHVAHRPFLIATRIEDPALPTVLSYGHGDVVFGDDANWSEGLTPWTLFEDGDRWYGRGSADNKGQHSVNLAALEQVFAARGGKLGFNCKLLFEMGEEISSPGLAEICQTHQQALSADLLLASDGPRLSADRPTLFLGSRGAVNFRLSVNAREKDYHSGNWGGLLPNAGTLLANAIACLINQHGQMQVAALNPPAVSPAIRQILSDIEVASTPGDPQIDPHWGTAGLTPAERLFASNQMEVLSFLTGDPARPMNAIPASATAVCQLRFVVGTDWQNLQQHIRNHLDALGLPMVEVEFLRGSPATRFDPTDPLVDWALEIMQQSSGKKPALLPNLGGSLPNEVFADILGLPTLWVPHSYPACGQHAVDEHMLISVAREGLQIMLRLFWDLGERGNELLAAHHQHAANSAIQEGVV</sequence>
<reference evidence="5 6" key="2">
    <citation type="submission" date="2020-06" db="EMBL/GenBank/DDBJ databases">
        <title>Polyphasic characterization of a Rahnella strain isolated from tree sap.</title>
        <authorList>
            <person name="Kim I.S."/>
        </authorList>
    </citation>
    <scope>NUCLEOTIDE SEQUENCE [LARGE SCALE GENOMIC DNA]</scope>
    <source>
        <strain evidence="5 6">SAP-1</strain>
    </source>
</reference>
<dbReference type="GO" id="GO:0006508">
    <property type="term" value="P:proteolysis"/>
    <property type="evidence" value="ECO:0007669"/>
    <property type="project" value="UniProtKB-KW"/>
</dbReference>
<keyword evidence="1" id="KW-0645">Protease</keyword>